<name>A0A2A2HG41_9EURY</name>
<dbReference type="EC" id="2.1.1.63" evidence="4"/>
<dbReference type="EMBL" id="LWMS01000020">
    <property type="protein sequence ID" value="PWL08345.1"/>
    <property type="molecule type" value="Genomic_DNA"/>
</dbReference>
<dbReference type="PANTHER" id="PTHR10815:SF13">
    <property type="entry name" value="METHYLATED-DNA--PROTEIN-CYSTEINE METHYLTRANSFERASE"/>
    <property type="match status" value="1"/>
</dbReference>
<dbReference type="GO" id="GO:0032259">
    <property type="term" value="P:methylation"/>
    <property type="evidence" value="ECO:0007669"/>
    <property type="project" value="UniProtKB-KW"/>
</dbReference>
<proteinExistence type="predicted"/>
<keyword evidence="4" id="KW-0489">Methyltransferase</keyword>
<reference evidence="3 5" key="2">
    <citation type="journal article" date="2017" name="BMC Genomics">
        <title>Genomic analysis of methanogenic archaea reveals a shift towards energy conservation.</title>
        <authorList>
            <person name="Gilmore S.P."/>
            <person name="Henske J.K."/>
            <person name="Sexton J.A."/>
            <person name="Solomon K.V."/>
            <person name="Seppala S."/>
            <person name="Yoo J.I."/>
            <person name="Huyett L.M."/>
            <person name="Pressman A."/>
            <person name="Cogan J.Z."/>
            <person name="Kivenson V."/>
            <person name="Peng X."/>
            <person name="Tan Y."/>
            <person name="Valentine D.L."/>
            <person name="O'Malley M.A."/>
        </authorList>
    </citation>
    <scope>NUCLEOTIDE SEQUENCE [LARGE SCALE GENOMIC DNA]</scope>
    <source>
        <strain evidence="3 5">1R-7</strain>
    </source>
</reference>
<protein>
    <submittedName>
        <fullName evidence="4">Methylated-DNA--protein-cysteine methyltransferase</fullName>
        <ecNumber evidence="4">2.1.1.63</ecNumber>
    </submittedName>
</protein>
<evidence type="ECO:0000259" key="2">
    <source>
        <dbReference type="Pfam" id="PF01035"/>
    </source>
</evidence>
<organism evidence="3 5">
    <name type="scientific">Methanosphaera cuniculi</name>
    <dbReference type="NCBI Taxonomy" id="1077256"/>
    <lineage>
        <taxon>Archaea</taxon>
        <taxon>Methanobacteriati</taxon>
        <taxon>Methanobacteriota</taxon>
        <taxon>Methanomada group</taxon>
        <taxon>Methanobacteria</taxon>
        <taxon>Methanobacteriales</taxon>
        <taxon>Methanobacteriaceae</taxon>
        <taxon>Methanosphaera</taxon>
    </lineage>
</organism>
<dbReference type="Pfam" id="PF01035">
    <property type="entry name" value="DNA_binding_1"/>
    <property type="match status" value="1"/>
</dbReference>
<dbReference type="InterPro" id="IPR014048">
    <property type="entry name" value="MethylDNA_cys_MeTrfase_DNA-bd"/>
</dbReference>
<dbReference type="InterPro" id="IPR036388">
    <property type="entry name" value="WH-like_DNA-bd_sf"/>
</dbReference>
<evidence type="ECO:0000313" key="3">
    <source>
        <dbReference type="EMBL" id="PAV08256.1"/>
    </source>
</evidence>
<dbReference type="SUPFAM" id="SSF46767">
    <property type="entry name" value="Methylated DNA-protein cysteine methyltransferase, C-terminal domain"/>
    <property type="match status" value="1"/>
</dbReference>
<evidence type="ECO:0000313" key="6">
    <source>
        <dbReference type="Proteomes" id="UP000246004"/>
    </source>
</evidence>
<dbReference type="EMBL" id="LMVN01000001">
    <property type="protein sequence ID" value="PAV08256.1"/>
    <property type="molecule type" value="Genomic_DNA"/>
</dbReference>
<evidence type="ECO:0000313" key="5">
    <source>
        <dbReference type="Proteomes" id="UP000217528"/>
    </source>
</evidence>
<keyword evidence="1" id="KW-0227">DNA damage</keyword>
<dbReference type="NCBIfam" id="TIGR00589">
    <property type="entry name" value="ogt"/>
    <property type="match status" value="1"/>
</dbReference>
<accession>A0A2A2HG41</accession>
<sequence length="196" mass="22317">MGSLKYVVFNTEIGEVALIWDGDNDVIKQVILPDESGKYNYSKNNFSGVLLEENLSDYIMSIIEGIKDVVRGVEVNFNDVELDFSDLTDFQQKVLEKQLEIPYQHVVTYKMLAHLIGKDKSARPVANALASNPFPLIIPCHRTVRADWHVGGYNGTSDGSVKKFLLERENVQFDKDVVKKRYRLTYDNLRPSMSVL</sequence>
<dbReference type="Proteomes" id="UP000217528">
    <property type="component" value="Unassembled WGS sequence"/>
</dbReference>
<dbReference type="GO" id="GO:0003908">
    <property type="term" value="F:methylated-DNA-[protein]-cysteine S-methyltransferase activity"/>
    <property type="evidence" value="ECO:0007669"/>
    <property type="project" value="UniProtKB-EC"/>
</dbReference>
<keyword evidence="5" id="KW-1185">Reference proteome</keyword>
<dbReference type="AlphaFoldDB" id="A0A2A2HG41"/>
<reference evidence="4 6" key="1">
    <citation type="submission" date="2016-04" db="EMBL/GenBank/DDBJ databases">
        <title>Genome sequence of Methanosphaera cuniculi DSM 4103.</title>
        <authorList>
            <person name="Poehlein A."/>
            <person name="Seedorf H."/>
            <person name="Daniel R."/>
        </authorList>
    </citation>
    <scope>NUCLEOTIDE SEQUENCE [LARGE SCALE GENOMIC DNA]</scope>
    <source>
        <strain evidence="4 6">DSM 4103</strain>
    </source>
</reference>
<dbReference type="RefSeq" id="WP_095607908.1">
    <property type="nucleotide sequence ID" value="NZ_CAUHCB010000004.1"/>
</dbReference>
<dbReference type="GO" id="GO:0006281">
    <property type="term" value="P:DNA repair"/>
    <property type="evidence" value="ECO:0007669"/>
    <property type="project" value="InterPro"/>
</dbReference>
<evidence type="ECO:0000313" key="4">
    <source>
        <dbReference type="EMBL" id="PWL08345.1"/>
    </source>
</evidence>
<evidence type="ECO:0000256" key="1">
    <source>
        <dbReference type="ARBA" id="ARBA00022763"/>
    </source>
</evidence>
<dbReference type="InterPro" id="IPR036217">
    <property type="entry name" value="MethylDNA_cys_MeTrfase_DNAb"/>
</dbReference>
<dbReference type="CDD" id="cd06445">
    <property type="entry name" value="ATase"/>
    <property type="match status" value="1"/>
</dbReference>
<dbReference type="Proteomes" id="UP000246004">
    <property type="component" value="Unassembled WGS sequence"/>
</dbReference>
<comment type="caution">
    <text evidence="3">The sequence shown here is derived from an EMBL/GenBank/DDBJ whole genome shotgun (WGS) entry which is preliminary data.</text>
</comment>
<keyword evidence="4" id="KW-0808">Transferase</keyword>
<feature type="domain" description="Methylated-DNA-[protein]-cysteine S-methyltransferase DNA binding" evidence="2">
    <location>
        <begin position="89"/>
        <end position="171"/>
    </location>
</feature>
<dbReference type="Gene3D" id="1.10.10.10">
    <property type="entry name" value="Winged helix-like DNA-binding domain superfamily/Winged helix DNA-binding domain"/>
    <property type="match status" value="1"/>
</dbReference>
<gene>
    <name evidence="4" type="primary">ogt</name>
    <name evidence="3" type="ORF">ASJ82_03435</name>
    <name evidence="4" type="ORF">MSCUN_07810</name>
</gene>
<dbReference type="PANTHER" id="PTHR10815">
    <property type="entry name" value="METHYLATED-DNA--PROTEIN-CYSTEINE METHYLTRANSFERASE"/>
    <property type="match status" value="1"/>
</dbReference>